<sequence length="257" mass="28658">MADECFRHPRLAAAYDALDPDRGDLDAYMRMAEEFGARRVLDIGCGTGVFALLLAGRGVEVVGVDPARASIEVARGKAGGDRVRWIEGDATSLPALRVDLATMTANAAQEITDTRLWHRTLKGAYEALRPGGRLVFETRDPDRRAWEEWNPQRTHRVTEIAGVGAVESWCRLVEVRWPLVSFRWTYVFGSDGEVLTSDSTLRFRGRQEVEADLDAQGYVVEEVRDAPDREGKEFVFVARRPADDRQLTGRPTPLQGG</sequence>
<protein>
    <submittedName>
        <fullName evidence="3">Class I SAM-dependent methyltransferase</fullName>
    </submittedName>
</protein>
<dbReference type="InterPro" id="IPR041698">
    <property type="entry name" value="Methyltransf_25"/>
</dbReference>
<organism evidence="3 4">
    <name type="scientific">Streptomyces thinghirensis</name>
    <dbReference type="NCBI Taxonomy" id="551547"/>
    <lineage>
        <taxon>Bacteria</taxon>
        <taxon>Bacillati</taxon>
        <taxon>Actinomycetota</taxon>
        <taxon>Actinomycetes</taxon>
        <taxon>Kitasatosporales</taxon>
        <taxon>Streptomycetaceae</taxon>
        <taxon>Streptomyces</taxon>
    </lineage>
</organism>
<dbReference type="GO" id="GO:0008168">
    <property type="term" value="F:methyltransferase activity"/>
    <property type="evidence" value="ECO:0007669"/>
    <property type="project" value="UniProtKB-KW"/>
</dbReference>
<dbReference type="Proteomes" id="UP001499878">
    <property type="component" value="Unassembled WGS sequence"/>
</dbReference>
<comment type="caution">
    <text evidence="3">The sequence shown here is derived from an EMBL/GenBank/DDBJ whole genome shotgun (WGS) entry which is preliminary data.</text>
</comment>
<evidence type="ECO:0000313" key="4">
    <source>
        <dbReference type="Proteomes" id="UP001499878"/>
    </source>
</evidence>
<dbReference type="SUPFAM" id="SSF53335">
    <property type="entry name" value="S-adenosyl-L-methionine-dependent methyltransferases"/>
    <property type="match status" value="1"/>
</dbReference>
<evidence type="ECO:0000259" key="2">
    <source>
        <dbReference type="Pfam" id="PF13649"/>
    </source>
</evidence>
<name>A0ABP9SYM6_9ACTN</name>
<dbReference type="Pfam" id="PF13649">
    <property type="entry name" value="Methyltransf_25"/>
    <property type="match status" value="1"/>
</dbReference>
<keyword evidence="3" id="KW-0489">Methyltransferase</keyword>
<keyword evidence="4" id="KW-1185">Reference proteome</keyword>
<dbReference type="GO" id="GO:0032259">
    <property type="term" value="P:methylation"/>
    <property type="evidence" value="ECO:0007669"/>
    <property type="project" value="UniProtKB-KW"/>
</dbReference>
<accession>A0ABP9SYM6</accession>
<dbReference type="RefSeq" id="WP_345628603.1">
    <property type="nucleotide sequence ID" value="NZ_BAABJR010000004.1"/>
</dbReference>
<evidence type="ECO:0000313" key="3">
    <source>
        <dbReference type="EMBL" id="GAA5206717.1"/>
    </source>
</evidence>
<dbReference type="Gene3D" id="3.40.50.150">
    <property type="entry name" value="Vaccinia Virus protein VP39"/>
    <property type="match status" value="1"/>
</dbReference>
<dbReference type="EMBL" id="BAABJR010000004">
    <property type="protein sequence ID" value="GAA5206717.1"/>
    <property type="molecule type" value="Genomic_DNA"/>
</dbReference>
<dbReference type="CDD" id="cd02440">
    <property type="entry name" value="AdoMet_MTases"/>
    <property type="match status" value="1"/>
</dbReference>
<keyword evidence="1" id="KW-0808">Transferase</keyword>
<dbReference type="PANTHER" id="PTHR43861">
    <property type="entry name" value="TRANS-ACONITATE 2-METHYLTRANSFERASE-RELATED"/>
    <property type="match status" value="1"/>
</dbReference>
<dbReference type="InterPro" id="IPR029063">
    <property type="entry name" value="SAM-dependent_MTases_sf"/>
</dbReference>
<reference evidence="4" key="1">
    <citation type="journal article" date="2019" name="Int. J. Syst. Evol. Microbiol.">
        <title>The Global Catalogue of Microorganisms (GCM) 10K type strain sequencing project: providing services to taxonomists for standard genome sequencing and annotation.</title>
        <authorList>
            <consortium name="The Broad Institute Genomics Platform"/>
            <consortium name="The Broad Institute Genome Sequencing Center for Infectious Disease"/>
            <person name="Wu L."/>
            <person name="Ma J."/>
        </authorList>
    </citation>
    <scope>NUCLEOTIDE SEQUENCE [LARGE SCALE GENOMIC DNA]</scope>
    <source>
        <strain evidence="4">JCM 18306</strain>
    </source>
</reference>
<feature type="domain" description="Methyltransferase" evidence="2">
    <location>
        <begin position="40"/>
        <end position="132"/>
    </location>
</feature>
<proteinExistence type="predicted"/>
<evidence type="ECO:0000256" key="1">
    <source>
        <dbReference type="ARBA" id="ARBA00022679"/>
    </source>
</evidence>
<gene>
    <name evidence="3" type="ORF">GCM10023323_19370</name>
</gene>